<keyword evidence="3 6" id="KW-1133">Transmembrane helix</keyword>
<gene>
    <name evidence="8" type="ORF">JMJ58_20495</name>
</gene>
<accession>A0A8T8E1E5</accession>
<keyword evidence="2 6" id="KW-0812">Transmembrane</keyword>
<evidence type="ECO:0000256" key="6">
    <source>
        <dbReference type="SAM" id="Phobius"/>
    </source>
</evidence>
<dbReference type="Gene3D" id="1.20.1540.10">
    <property type="entry name" value="Rhomboid-like"/>
    <property type="match status" value="1"/>
</dbReference>
<dbReference type="GeneID" id="62877557"/>
<dbReference type="GO" id="GO:0006508">
    <property type="term" value="P:proteolysis"/>
    <property type="evidence" value="ECO:0007669"/>
    <property type="project" value="UniProtKB-KW"/>
</dbReference>
<evidence type="ECO:0000256" key="5">
    <source>
        <dbReference type="SAM" id="MobiDB-lite"/>
    </source>
</evidence>
<dbReference type="GO" id="GO:0004252">
    <property type="term" value="F:serine-type endopeptidase activity"/>
    <property type="evidence" value="ECO:0007669"/>
    <property type="project" value="InterPro"/>
</dbReference>
<organism evidence="8 9">
    <name type="scientific">Haloterrigena salifodinae</name>
    <dbReference type="NCBI Taxonomy" id="2675099"/>
    <lineage>
        <taxon>Archaea</taxon>
        <taxon>Methanobacteriati</taxon>
        <taxon>Methanobacteriota</taxon>
        <taxon>Stenosarchaea group</taxon>
        <taxon>Halobacteria</taxon>
        <taxon>Halobacteriales</taxon>
        <taxon>Natrialbaceae</taxon>
        <taxon>Haloterrigena</taxon>
    </lineage>
</organism>
<dbReference type="EMBL" id="CP069188">
    <property type="protein sequence ID" value="QRV15250.1"/>
    <property type="molecule type" value="Genomic_DNA"/>
</dbReference>
<protein>
    <submittedName>
        <fullName evidence="8">Rhomboid family intramembrane serine protease</fullName>
    </submittedName>
</protein>
<evidence type="ECO:0000256" key="1">
    <source>
        <dbReference type="ARBA" id="ARBA00004141"/>
    </source>
</evidence>
<keyword evidence="8" id="KW-0378">Hydrolase</keyword>
<dbReference type="Pfam" id="PF01694">
    <property type="entry name" value="Rhomboid"/>
    <property type="match status" value="1"/>
</dbReference>
<feature type="transmembrane region" description="Helical" evidence="6">
    <location>
        <begin position="148"/>
        <end position="164"/>
    </location>
</feature>
<dbReference type="InterPro" id="IPR035952">
    <property type="entry name" value="Rhomboid-like_sf"/>
</dbReference>
<comment type="subcellular location">
    <subcellularLocation>
        <location evidence="1">Membrane</location>
        <topology evidence="1">Multi-pass membrane protein</topology>
    </subcellularLocation>
</comment>
<feature type="transmembrane region" description="Helical" evidence="6">
    <location>
        <begin position="268"/>
        <end position="288"/>
    </location>
</feature>
<evidence type="ECO:0000259" key="7">
    <source>
        <dbReference type="Pfam" id="PF01694"/>
    </source>
</evidence>
<evidence type="ECO:0000256" key="4">
    <source>
        <dbReference type="ARBA" id="ARBA00023136"/>
    </source>
</evidence>
<dbReference type="KEGG" id="hsal:JMJ58_20495"/>
<keyword evidence="4 6" id="KW-0472">Membrane</keyword>
<feature type="transmembrane region" description="Helical" evidence="6">
    <location>
        <begin position="110"/>
        <end position="128"/>
    </location>
</feature>
<dbReference type="InterPro" id="IPR022764">
    <property type="entry name" value="Peptidase_S54_rhomboid_dom"/>
</dbReference>
<feature type="transmembrane region" description="Helical" evidence="6">
    <location>
        <begin position="6"/>
        <end position="28"/>
    </location>
</feature>
<evidence type="ECO:0000256" key="2">
    <source>
        <dbReference type="ARBA" id="ARBA00022692"/>
    </source>
</evidence>
<dbReference type="RefSeq" id="WP_204747823.1">
    <property type="nucleotide sequence ID" value="NZ_CP069188.1"/>
</dbReference>
<evidence type="ECO:0000256" key="3">
    <source>
        <dbReference type="ARBA" id="ARBA00022989"/>
    </source>
</evidence>
<dbReference type="Proteomes" id="UP000637819">
    <property type="component" value="Chromosome"/>
</dbReference>
<feature type="transmembrane region" description="Helical" evidence="6">
    <location>
        <begin position="49"/>
        <end position="71"/>
    </location>
</feature>
<feature type="transmembrane region" description="Helical" evidence="6">
    <location>
        <begin position="170"/>
        <end position="187"/>
    </location>
</feature>
<name>A0A8T8E1E5_9EURY</name>
<feature type="transmembrane region" description="Helical" evidence="6">
    <location>
        <begin position="388"/>
        <end position="410"/>
    </location>
</feature>
<dbReference type="GO" id="GO:0016020">
    <property type="term" value="C:membrane"/>
    <property type="evidence" value="ECO:0007669"/>
    <property type="project" value="UniProtKB-SubCell"/>
</dbReference>
<feature type="domain" description="Peptidase S54 rhomboid" evidence="7">
    <location>
        <begin position="97"/>
        <end position="257"/>
    </location>
</feature>
<evidence type="ECO:0000313" key="8">
    <source>
        <dbReference type="EMBL" id="QRV15250.1"/>
    </source>
</evidence>
<reference evidence="8 9" key="1">
    <citation type="submission" date="2021-01" db="EMBL/GenBank/DDBJ databases">
        <title>Genome Sequence and Methylation Pattern of Haloterrigena salifodinae BOL5-1, An Extremely Halophilic Archaeon from a Bolivian Salt Mine.</title>
        <authorList>
            <person name="DasSarma P."/>
            <person name="Anton B.P."/>
            <person name="DasSarma S.L."/>
            <person name="von Ehrenheim H.A.L."/>
            <person name="Martinez F.L."/>
            <person name="Guzman D."/>
            <person name="Roberts R.J."/>
            <person name="DasSarma S."/>
        </authorList>
    </citation>
    <scope>NUCLEOTIDE SEQUENCE [LARGE SCALE GENOMIC DNA]</scope>
    <source>
        <strain evidence="8 9">BOL5-1</strain>
    </source>
</reference>
<dbReference type="SUPFAM" id="SSF144091">
    <property type="entry name" value="Rhomboid-like"/>
    <property type="match status" value="1"/>
</dbReference>
<feature type="transmembrane region" description="Helical" evidence="6">
    <location>
        <begin position="194"/>
        <end position="213"/>
    </location>
</feature>
<sequence>MLSQEALLTIALSVVVPLFMVASVLASVAVVRRLHSPARRWGDVARSRLVLGVPWGSLLVIALVYCIYLFVQDGITAFGNPVTLPYRAYSYFYPLGMLTASFSHAGPGHLIGNLAGAVVVAPIAEYAWGHYPDRRGETAATSWRTNPWIRALVVFPLIVVAITIGSSLFALGPVIGFSGIVFAFAAFSLVHYPIVTLIGVLGVQSALLTLYRALQTPIGVYVAQPRAPSAPSWAGIAIQGHALGFFIGLVLAIGLLRQRGRRPDALRVWIAILLFGFAQGLWQIYWFGSANVYYLFQGPGVLVVVVLALVVTIAITASERPVVPDRLERRLARLRGSGSGSPVARPLEIARGSDRSSTSPLERIGEIATAATDRGSTRLSSVTRRKTALFAVLAVFAVVAGAAVPVNLFVLDDATEASESAVQIDDYTIQYAEGVENQKVSPVQVGPLAEAVSLESSGVIVSSTERQIWVEVVPANRLAFTGDAGVVVGGPGWRETVHVERTGWEPVGNDTVYQVEIWPEGEDRRLAHESEGARADVRIDDRNVTIESRDGEFVLEVETQAGETVGTTPMPADGESKTAGGLTFDRVDDTIYASADGTKVAVATQETYS</sequence>
<dbReference type="OrthoDB" id="205691at2157"/>
<keyword evidence="8" id="KW-0645">Protease</keyword>
<feature type="region of interest" description="Disordered" evidence="5">
    <location>
        <begin position="336"/>
        <end position="360"/>
    </location>
</feature>
<feature type="transmembrane region" description="Helical" evidence="6">
    <location>
        <begin position="294"/>
        <end position="317"/>
    </location>
</feature>
<feature type="transmembrane region" description="Helical" evidence="6">
    <location>
        <begin position="233"/>
        <end position="256"/>
    </location>
</feature>
<dbReference type="AlphaFoldDB" id="A0A8T8E1E5"/>
<keyword evidence="9" id="KW-1185">Reference proteome</keyword>
<evidence type="ECO:0000313" key="9">
    <source>
        <dbReference type="Proteomes" id="UP000637819"/>
    </source>
</evidence>
<proteinExistence type="predicted"/>